<evidence type="ECO:0000313" key="1">
    <source>
        <dbReference type="EMBL" id="KAH9482417.1"/>
    </source>
</evidence>
<gene>
    <name evidence="1" type="ORF">JR316_0004517</name>
</gene>
<accession>A0ACB8H454</accession>
<proteinExistence type="predicted"/>
<keyword evidence="2" id="KW-1185">Reference proteome</keyword>
<protein>
    <submittedName>
        <fullName evidence="1">Uncharacterized protein</fullName>
    </submittedName>
</protein>
<dbReference type="Proteomes" id="UP000664032">
    <property type="component" value="Unassembled WGS sequence"/>
</dbReference>
<sequence>MDFRVCDHDIVVQHAFNFAERGLSTLSVKCYSEIESLEHSSAWSIPKMLYLLIRYSGLFTVVINATVASTVQQSVKTQHFRCQLFAWFLVTMLYALYNRDKRVLIFLVFLNTFHLAIQIYVLVVIGISSAQTTFLAPPGIPLPGCPSNPAHKDSCRGGVWVVIMLVGGILNSNLASGPLTLLYLPWNIVVYVLAATGLIIDLRRAASTERSLLGMLETAIAYYQTQELVTSTVMMDAFTAYLCRRKET</sequence>
<evidence type="ECO:0000313" key="2">
    <source>
        <dbReference type="Proteomes" id="UP000664032"/>
    </source>
</evidence>
<comment type="caution">
    <text evidence="1">The sequence shown here is derived from an EMBL/GenBank/DDBJ whole genome shotgun (WGS) entry which is preliminary data.</text>
</comment>
<dbReference type="EMBL" id="JAFIQS020000004">
    <property type="protein sequence ID" value="KAH9482417.1"/>
    <property type="molecule type" value="Genomic_DNA"/>
</dbReference>
<reference evidence="1" key="1">
    <citation type="submission" date="2021-10" db="EMBL/GenBank/DDBJ databases">
        <title>Psilocybe cubensis genome.</title>
        <authorList>
            <person name="Mckernan K.J."/>
            <person name="Crawford S."/>
            <person name="Trippe A."/>
            <person name="Kane L.T."/>
            <person name="Mclaughlin S."/>
        </authorList>
    </citation>
    <scope>NUCLEOTIDE SEQUENCE</scope>
    <source>
        <strain evidence="1">MGC-MH-2018</strain>
    </source>
</reference>
<organism evidence="1 2">
    <name type="scientific">Psilocybe cubensis</name>
    <name type="common">Psychedelic mushroom</name>
    <name type="synonym">Stropharia cubensis</name>
    <dbReference type="NCBI Taxonomy" id="181762"/>
    <lineage>
        <taxon>Eukaryota</taxon>
        <taxon>Fungi</taxon>
        <taxon>Dikarya</taxon>
        <taxon>Basidiomycota</taxon>
        <taxon>Agaricomycotina</taxon>
        <taxon>Agaricomycetes</taxon>
        <taxon>Agaricomycetidae</taxon>
        <taxon>Agaricales</taxon>
        <taxon>Agaricineae</taxon>
        <taxon>Strophariaceae</taxon>
        <taxon>Psilocybe</taxon>
    </lineage>
</organism>
<name>A0ACB8H454_PSICU</name>